<feature type="domain" description="Glycoside hydrolase 35 catalytic" evidence="5">
    <location>
        <begin position="12"/>
        <end position="314"/>
    </location>
</feature>
<dbReference type="OrthoDB" id="9813184at2"/>
<dbReference type="PIRSF" id="PIRSF006336">
    <property type="entry name" value="B-gal"/>
    <property type="match status" value="1"/>
</dbReference>
<keyword evidence="9" id="KW-1185">Reference proteome</keyword>
<evidence type="ECO:0000256" key="4">
    <source>
        <dbReference type="PIRSR" id="PIRSR006336-1"/>
    </source>
</evidence>
<dbReference type="GO" id="GO:0005975">
    <property type="term" value="P:carbohydrate metabolic process"/>
    <property type="evidence" value="ECO:0007669"/>
    <property type="project" value="InterPro"/>
</dbReference>
<dbReference type="SUPFAM" id="SSF51445">
    <property type="entry name" value="(Trans)glycosidases"/>
    <property type="match status" value="1"/>
</dbReference>
<dbReference type="InterPro" id="IPR031330">
    <property type="entry name" value="Gly_Hdrlase_35_cat"/>
</dbReference>
<evidence type="ECO:0000259" key="6">
    <source>
        <dbReference type="Pfam" id="PF21317"/>
    </source>
</evidence>
<dbReference type="InterPro" id="IPR017853">
    <property type="entry name" value="GH"/>
</dbReference>
<evidence type="ECO:0000313" key="9">
    <source>
        <dbReference type="Proteomes" id="UP000291483"/>
    </source>
</evidence>
<accession>A0A4Q8AJ87</accession>
<evidence type="ECO:0000313" key="8">
    <source>
        <dbReference type="EMBL" id="RZU64031.1"/>
    </source>
</evidence>
<dbReference type="PANTHER" id="PTHR23421">
    <property type="entry name" value="BETA-GALACTOSIDASE RELATED"/>
    <property type="match status" value="1"/>
</dbReference>
<sequence length="564" mass="61805">MDTMKQASPPSPVLSGAVHYFRSLPEQWPNLMRSLKAMGLNTVETYLAWNVHEPREGEWQRLDEITRFLDCAHAEGLRTIVRPGPYICAEWDNGGLPSWLTGRVGKHVRTRHPEFLDAVERYLDAVVPTFAEHPSLLMVQVENEYGSFGSDAVYLGKLTRMLAERGITVPLFTSDGWTDACLTAGMIPGIPATVNFGSDAPAAFGALARYRPDDAPFCMEFWNGWFDHWGQQHVTRAADDAAESLAEILDADGSVNLYMAHGGTNFGVGAGANHHDHNGADEYRPTVTSYDYDSALDERGAPTPKFRAFRDVLAARGAEMGELPELPPLMPDATVPLTRTAEVVFDDRGAFAVAPTFEELGIDHGLVRYEVPVAGPREALPLEMIGLRDRAHVYVDDELLAIVDRDGDTSILPPVAGGSIVSVVIESMGRVNYGPRLGEHKGLTGLRQGLQWLNGYTVSTHALPELRELTWSPNTGEPVAGMRYYQAEVQLTEQADGYLEVPGGAKGYVWFNELCLGRYWNRGPQTRLYVPWPATRVGANVVTVLELDGLTEATVSLSGTPGLG</sequence>
<evidence type="ECO:0000256" key="1">
    <source>
        <dbReference type="ARBA" id="ARBA00009809"/>
    </source>
</evidence>
<evidence type="ECO:0000256" key="3">
    <source>
        <dbReference type="ARBA" id="ARBA00023295"/>
    </source>
</evidence>
<dbReference type="InterPro" id="IPR026283">
    <property type="entry name" value="B-gal_1-like"/>
</dbReference>
<reference evidence="8 9" key="1">
    <citation type="submission" date="2019-02" db="EMBL/GenBank/DDBJ databases">
        <title>Sequencing the genomes of 1000 actinobacteria strains.</title>
        <authorList>
            <person name="Klenk H.-P."/>
        </authorList>
    </citation>
    <scope>NUCLEOTIDE SEQUENCE [LARGE SCALE GENOMIC DNA]</scope>
    <source>
        <strain evidence="8 9">DSM 18319</strain>
    </source>
</reference>
<dbReference type="AlphaFoldDB" id="A0A4Q8AJ87"/>
<feature type="domain" description="Beta-galactosidase 1-like first all-beta" evidence="6">
    <location>
        <begin position="356"/>
        <end position="445"/>
    </location>
</feature>
<dbReference type="Proteomes" id="UP000291483">
    <property type="component" value="Unassembled WGS sequence"/>
</dbReference>
<protein>
    <submittedName>
        <fullName evidence="8">Beta-galactosidase</fullName>
    </submittedName>
</protein>
<dbReference type="Pfam" id="PF21467">
    <property type="entry name" value="BetaGal_gal-bd"/>
    <property type="match status" value="1"/>
</dbReference>
<feature type="active site" description="Nucleophile" evidence="4">
    <location>
        <position position="220"/>
    </location>
</feature>
<comment type="similarity">
    <text evidence="1">Belongs to the glycosyl hydrolase 35 family.</text>
</comment>
<evidence type="ECO:0000259" key="7">
    <source>
        <dbReference type="Pfam" id="PF21467"/>
    </source>
</evidence>
<evidence type="ECO:0000256" key="2">
    <source>
        <dbReference type="ARBA" id="ARBA00022801"/>
    </source>
</evidence>
<dbReference type="InterPro" id="IPR001944">
    <property type="entry name" value="Glycoside_Hdrlase_35"/>
</dbReference>
<dbReference type="InterPro" id="IPR048913">
    <property type="entry name" value="BetaGal_gal-bd"/>
</dbReference>
<name>A0A4Q8AJ87_9MICO</name>
<organism evidence="8 9">
    <name type="scientific">Microterricola gilva</name>
    <dbReference type="NCBI Taxonomy" id="393267"/>
    <lineage>
        <taxon>Bacteria</taxon>
        <taxon>Bacillati</taxon>
        <taxon>Actinomycetota</taxon>
        <taxon>Actinomycetes</taxon>
        <taxon>Micrococcales</taxon>
        <taxon>Microbacteriaceae</taxon>
        <taxon>Microterricola</taxon>
    </lineage>
</organism>
<dbReference type="Gene3D" id="3.20.20.80">
    <property type="entry name" value="Glycosidases"/>
    <property type="match status" value="1"/>
</dbReference>
<proteinExistence type="inferred from homology"/>
<dbReference type="SUPFAM" id="SSF49785">
    <property type="entry name" value="Galactose-binding domain-like"/>
    <property type="match status" value="1"/>
</dbReference>
<dbReference type="InterPro" id="IPR048912">
    <property type="entry name" value="BetaGal1-like_ABD1"/>
</dbReference>
<keyword evidence="2" id="KW-0378">Hydrolase</keyword>
<feature type="active site" description="Proton donor" evidence="4">
    <location>
        <position position="144"/>
    </location>
</feature>
<dbReference type="PRINTS" id="PR00742">
    <property type="entry name" value="GLHYDRLASE35"/>
</dbReference>
<dbReference type="GO" id="GO:0004565">
    <property type="term" value="F:beta-galactosidase activity"/>
    <property type="evidence" value="ECO:0007669"/>
    <property type="project" value="InterPro"/>
</dbReference>
<dbReference type="Gene3D" id="2.60.120.260">
    <property type="entry name" value="Galactose-binding domain-like"/>
    <property type="match status" value="2"/>
</dbReference>
<evidence type="ECO:0000259" key="5">
    <source>
        <dbReference type="Pfam" id="PF01301"/>
    </source>
</evidence>
<dbReference type="Pfam" id="PF21317">
    <property type="entry name" value="BetaGal_ABD_1"/>
    <property type="match status" value="1"/>
</dbReference>
<dbReference type="EMBL" id="SHLC01000001">
    <property type="protein sequence ID" value="RZU64031.1"/>
    <property type="molecule type" value="Genomic_DNA"/>
</dbReference>
<feature type="domain" description="Beta-galactosidase galactose-binding" evidence="7">
    <location>
        <begin position="484"/>
        <end position="540"/>
    </location>
</feature>
<keyword evidence="3" id="KW-0326">Glycosidase</keyword>
<dbReference type="InterPro" id="IPR008979">
    <property type="entry name" value="Galactose-bd-like_sf"/>
</dbReference>
<comment type="caution">
    <text evidence="8">The sequence shown here is derived from an EMBL/GenBank/DDBJ whole genome shotgun (WGS) entry which is preliminary data.</text>
</comment>
<dbReference type="Pfam" id="PF01301">
    <property type="entry name" value="Glyco_hydro_35"/>
    <property type="match status" value="1"/>
</dbReference>
<gene>
    <name evidence="8" type="ORF">EV379_0324</name>
</gene>